<protein>
    <recommendedName>
        <fullName evidence="4">DUF927 domain-containing protein</fullName>
    </recommendedName>
</protein>
<evidence type="ECO:0000256" key="1">
    <source>
        <dbReference type="SAM" id="MobiDB-lite"/>
    </source>
</evidence>
<accession>A0A2G1WLS0</accession>
<feature type="region of interest" description="Disordered" evidence="1">
    <location>
        <begin position="346"/>
        <end position="367"/>
    </location>
</feature>
<evidence type="ECO:0000313" key="3">
    <source>
        <dbReference type="Proteomes" id="UP000222824"/>
    </source>
</evidence>
<evidence type="ECO:0000313" key="2">
    <source>
        <dbReference type="EMBL" id="PHQ39916.1"/>
    </source>
</evidence>
<feature type="compositionally biased region" description="Acidic residues" evidence="1">
    <location>
        <begin position="1217"/>
        <end position="1227"/>
    </location>
</feature>
<dbReference type="Proteomes" id="UP000222824">
    <property type="component" value="Unassembled WGS sequence"/>
</dbReference>
<gene>
    <name evidence="2" type="ORF">DJ69_03605</name>
</gene>
<dbReference type="OrthoDB" id="257353at2157"/>
<feature type="compositionally biased region" description="Low complexity" evidence="1">
    <location>
        <begin position="1356"/>
        <end position="1388"/>
    </location>
</feature>
<organism evidence="2 3">
    <name type="scientific">Halorubrum persicum</name>
    <dbReference type="NCBI Taxonomy" id="1383844"/>
    <lineage>
        <taxon>Archaea</taxon>
        <taxon>Methanobacteriati</taxon>
        <taxon>Methanobacteriota</taxon>
        <taxon>Stenosarchaea group</taxon>
        <taxon>Halobacteria</taxon>
        <taxon>Halobacteriales</taxon>
        <taxon>Haloferacaceae</taxon>
        <taxon>Halorubrum</taxon>
    </lineage>
</organism>
<feature type="region of interest" description="Disordered" evidence="1">
    <location>
        <begin position="560"/>
        <end position="620"/>
    </location>
</feature>
<comment type="caution">
    <text evidence="2">The sequence shown here is derived from an EMBL/GenBank/DDBJ whole genome shotgun (WGS) entry which is preliminary data.</text>
</comment>
<feature type="region of interest" description="Disordered" evidence="1">
    <location>
        <begin position="1334"/>
        <end position="1406"/>
    </location>
</feature>
<sequence length="1468" mass="163285">MSGDGLDESTIRSHYERITPVVEGLASVDSHLTIGLNDYSGWYVRRDHDNFEAIDAGYEQEGRCATLAEDYDQVQERIDRALYAVTTYKSPDSLIEWEPCTITNGQTEWMTDAPTPGYGDLRGVMVWGDIDLADSLKPQRGELTTDTQQLIERTLDAYIDEYAQLYGDRDAVFALDSVGGSYIMGAPAATLPIAECFDDDASARERVMEEFVTRSNDWLATAQDRVEDRIDGASDVIDPDWVNNCNRQYKAPLSLHTDHDAVVVPLDTDTPTYDLVRFDEVDATLIEETAQWARELTSSEYRDCVDTLVKRLWPEEYDTHGNWDAALRAWVEAEREREQREQEARRRARERRRERKAEMGDTADTAPITPFISDVFDAIDRLDIETVADRTVVHQWTDRASGKRDNSGDGKRAFIPIWGPNAETGNANFISRDDGIWVDTGDDHAGGPVKMALIAEENWSRGETPSGEDWRRGLSYLRSKGFDIPLWTPDARSTTPDGDDYEQMPYWAVRKAAVALGVLPEDAFITAQSDQGEYQRFPGPETYNHALAAIEEAGLEHGREYMTDDGSRPDDLDTADNTATPSASGSSSGSAHTSSDSSSQEDSTSPDTEDTATYGSFDSYSQLDPHNGGYGYWHTNHETGETWFEQVTNFTIEVNSFLYHNDERLIDLTVIPNTGEEPYDVTVTTKVFNERRRFRDNVVTGLTTIFDGGAQDLNELRKLVGGQDAPSRTGTHHMGLHPDANEFVTPNGVLAPDGWTDNPDTVYVKREISAEQAWSLTPDEHDEYDPKAVAEMLELVPQSRFSERFLPVLGWAYTAPLRPYIQQWEGQFNTLHVTGETGSGKSSTLSVLWSLLGMDGEPMACDDTKFALLTSMASTNSIPMWYDEYKPGDMKDWEVDRFQNLMRSTTRGGTAIRGNADKSTEQYKLKAPLMISGEQSIQGPAEERRTIQTRFRDGVKEPGSRTKISFAKLTGMSYDAGGETREPDGYDLRQHALAYYQFVLNQDPETLKMLWRESRDQVRELLASNDITGIDDLPRQGLQTVHFGMSLYHRFAEQISLEAGIEPDDLSLPTEDELTDALVYIAEQYGDDGSRKSHLDRFIELTSRAANEGYLEDETHYTFVNEGKPDEQLALKLSSVYDRVSKYVADHGLDGEDLLNNAADYRDRMAEHADDAASYVTTHSQYTPPLARCARINTALAEDQIEFSRLAFGADPRNDESGEGDAGDDGDGGPPAPPFGARRVTDVADDPTGYATVTVEVLTLDYPDPENAPELKATVKDQSTAIDVISWNDPEALPSTGTYVLENVQVGKHDGQVQLTIREGVTTIESIQPGVGYTQAAESDENQEKLDQAATHRQAADGGTATRADTSESSETDRSSPPTDDTDSGSSTAVREADHSSVPQDATGRLADARRLRDLLSQRDMPMDENEIVVAASIDRDLMPPDRAQTALEYAVEQKGMIIQTDEGYTVG</sequence>
<feature type="compositionally biased region" description="Low complexity" evidence="1">
    <location>
        <begin position="578"/>
        <end position="606"/>
    </location>
</feature>
<feature type="region of interest" description="Disordered" evidence="1">
    <location>
        <begin position="1208"/>
        <end position="1242"/>
    </location>
</feature>
<name>A0A2G1WLS0_9EURY</name>
<dbReference type="EMBL" id="NHOA01000023">
    <property type="protein sequence ID" value="PHQ39916.1"/>
    <property type="molecule type" value="Genomic_DNA"/>
</dbReference>
<proteinExistence type="predicted"/>
<dbReference type="RefSeq" id="WP_099254350.1">
    <property type="nucleotide sequence ID" value="NZ_NHOA01000023.1"/>
</dbReference>
<feature type="compositionally biased region" description="Basic and acidic residues" evidence="1">
    <location>
        <begin position="560"/>
        <end position="571"/>
    </location>
</feature>
<reference evidence="2 3" key="1">
    <citation type="journal article" date="2014" name="Front. Microbiol.">
        <title>Population and genomic analysis of the genus Halorubrum.</title>
        <authorList>
            <person name="Fullmer M.S."/>
            <person name="Soucy S.M."/>
            <person name="Swithers K.S."/>
            <person name="Makkay A.M."/>
            <person name="Wheeler R."/>
            <person name="Ventosa A."/>
            <person name="Gogarten J.P."/>
            <person name="Papke R.T."/>
        </authorList>
    </citation>
    <scope>NUCLEOTIDE SEQUENCE [LARGE SCALE GENOMIC DNA]</scope>
    <source>
        <strain evidence="2 3">C49</strain>
    </source>
</reference>
<keyword evidence="3" id="KW-1185">Reference proteome</keyword>
<evidence type="ECO:0008006" key="4">
    <source>
        <dbReference type="Google" id="ProtNLM"/>
    </source>
</evidence>